<keyword evidence="4" id="KW-1185">Reference proteome</keyword>
<evidence type="ECO:0000313" key="3">
    <source>
        <dbReference type="EMBL" id="MDD0838089.1"/>
    </source>
</evidence>
<dbReference type="Pfam" id="PF02517">
    <property type="entry name" value="Rce1-like"/>
    <property type="match status" value="1"/>
</dbReference>
<reference evidence="3 4" key="1">
    <citation type="submission" date="2023-02" db="EMBL/GenBank/DDBJ databases">
        <title>Bacterial whole genomic sequence of Curvibacter sp. HBC61.</title>
        <authorList>
            <person name="Le V."/>
            <person name="Ko S.-R."/>
            <person name="Ahn C.-Y."/>
            <person name="Oh H.-M."/>
        </authorList>
    </citation>
    <scope>NUCLEOTIDE SEQUENCE [LARGE SCALE GENOMIC DNA]</scope>
    <source>
        <strain evidence="3 4">HBC61</strain>
    </source>
</reference>
<feature type="transmembrane region" description="Helical" evidence="1">
    <location>
        <begin position="24"/>
        <end position="42"/>
    </location>
</feature>
<feature type="transmembrane region" description="Helical" evidence="1">
    <location>
        <begin position="63"/>
        <end position="83"/>
    </location>
</feature>
<comment type="caution">
    <text evidence="3">The sequence shown here is derived from an EMBL/GenBank/DDBJ whole genome shotgun (WGS) entry which is preliminary data.</text>
</comment>
<sequence>MLLTPAVAAWAALSGGFRLALPDLGSAVVALLIAPLLEEWVLRSGLQQGLSQLGSPGTGQGPRYAGGPGLAVAVSTVAFALIHLDEVSWTAWVRCLPWLLPGLVLALVWCWRQRLSDCVAMHAYFNACLALASLL</sequence>
<organism evidence="3 4">
    <name type="scientific">Curvibacter cyanobacteriorum</name>
    <dbReference type="NCBI Taxonomy" id="3026422"/>
    <lineage>
        <taxon>Bacteria</taxon>
        <taxon>Pseudomonadati</taxon>
        <taxon>Pseudomonadota</taxon>
        <taxon>Betaproteobacteria</taxon>
        <taxon>Burkholderiales</taxon>
        <taxon>Comamonadaceae</taxon>
        <taxon>Curvibacter</taxon>
    </lineage>
</organism>
<keyword evidence="3" id="KW-0378">Hydrolase</keyword>
<dbReference type="EMBL" id="JAQSIP010000002">
    <property type="protein sequence ID" value="MDD0838089.1"/>
    <property type="molecule type" value="Genomic_DNA"/>
</dbReference>
<accession>A0ABT5MXM0</accession>
<feature type="domain" description="CAAX prenyl protease 2/Lysostaphin resistance protein A-like" evidence="2">
    <location>
        <begin position="25"/>
        <end position="127"/>
    </location>
</feature>
<dbReference type="GO" id="GO:0006508">
    <property type="term" value="P:proteolysis"/>
    <property type="evidence" value="ECO:0007669"/>
    <property type="project" value="UniProtKB-KW"/>
</dbReference>
<dbReference type="RefSeq" id="WP_273949608.1">
    <property type="nucleotide sequence ID" value="NZ_JAQSIP010000002.1"/>
</dbReference>
<keyword evidence="3" id="KW-0645">Protease</keyword>
<evidence type="ECO:0000256" key="1">
    <source>
        <dbReference type="SAM" id="Phobius"/>
    </source>
</evidence>
<keyword evidence="1" id="KW-0472">Membrane</keyword>
<protein>
    <submittedName>
        <fullName evidence="3">CPBP family glutamic-type intramembrane protease</fullName>
        <ecNumber evidence="3">3.4.-.-</ecNumber>
    </submittedName>
</protein>
<evidence type="ECO:0000259" key="2">
    <source>
        <dbReference type="Pfam" id="PF02517"/>
    </source>
</evidence>
<evidence type="ECO:0000313" key="4">
    <source>
        <dbReference type="Proteomes" id="UP001528673"/>
    </source>
</evidence>
<gene>
    <name evidence="3" type="ORF">PSQ40_05850</name>
</gene>
<feature type="transmembrane region" description="Helical" evidence="1">
    <location>
        <begin position="89"/>
        <end position="111"/>
    </location>
</feature>
<keyword evidence="1" id="KW-0812">Transmembrane</keyword>
<dbReference type="EC" id="3.4.-.-" evidence="3"/>
<proteinExistence type="predicted"/>
<keyword evidence="1" id="KW-1133">Transmembrane helix</keyword>
<dbReference type="GO" id="GO:0008233">
    <property type="term" value="F:peptidase activity"/>
    <property type="evidence" value="ECO:0007669"/>
    <property type="project" value="UniProtKB-KW"/>
</dbReference>
<dbReference type="InterPro" id="IPR003675">
    <property type="entry name" value="Rce1/LyrA-like_dom"/>
</dbReference>
<dbReference type="Proteomes" id="UP001528673">
    <property type="component" value="Unassembled WGS sequence"/>
</dbReference>
<name>A0ABT5MXM0_9BURK</name>